<keyword evidence="4" id="KW-1185">Reference proteome</keyword>
<dbReference type="InterPro" id="IPR020837">
    <property type="entry name" value="Fibrinogen_CS"/>
</dbReference>
<dbReference type="EMBL" id="BPLQ01006072">
    <property type="protein sequence ID" value="GIY19852.1"/>
    <property type="molecule type" value="Genomic_DNA"/>
</dbReference>
<dbReference type="PROSITE" id="PS51406">
    <property type="entry name" value="FIBRINOGEN_C_2"/>
    <property type="match status" value="1"/>
</dbReference>
<evidence type="ECO:0000313" key="3">
    <source>
        <dbReference type="EMBL" id="GIY19852.1"/>
    </source>
</evidence>
<dbReference type="GO" id="GO:0005615">
    <property type="term" value="C:extracellular space"/>
    <property type="evidence" value="ECO:0007669"/>
    <property type="project" value="TreeGrafter"/>
</dbReference>
<protein>
    <submittedName>
        <fullName evidence="3">Techylectin-5A</fullName>
    </submittedName>
</protein>
<dbReference type="CDD" id="cd00087">
    <property type="entry name" value="FReD"/>
    <property type="match status" value="1"/>
</dbReference>
<dbReference type="SMART" id="SM00186">
    <property type="entry name" value="FBG"/>
    <property type="match status" value="1"/>
</dbReference>
<gene>
    <name evidence="3" type="ORF">CDAR_244391</name>
</gene>
<accession>A0AAV4RES7</accession>
<dbReference type="SUPFAM" id="SSF56496">
    <property type="entry name" value="Fibrinogen C-terminal domain-like"/>
    <property type="match status" value="1"/>
</dbReference>
<dbReference type="PANTHER" id="PTHR19143">
    <property type="entry name" value="FIBRINOGEN/TENASCIN/ANGIOPOEITIN"/>
    <property type="match status" value="1"/>
</dbReference>
<dbReference type="InterPro" id="IPR002181">
    <property type="entry name" value="Fibrinogen_a/b/g_C_dom"/>
</dbReference>
<dbReference type="PROSITE" id="PS00514">
    <property type="entry name" value="FIBRINOGEN_C_1"/>
    <property type="match status" value="1"/>
</dbReference>
<proteinExistence type="predicted"/>
<dbReference type="Proteomes" id="UP001054837">
    <property type="component" value="Unassembled WGS sequence"/>
</dbReference>
<keyword evidence="1" id="KW-1015">Disulfide bond</keyword>
<comment type="caution">
    <text evidence="3">The sequence shown here is derived from an EMBL/GenBank/DDBJ whole genome shotgun (WGS) entry which is preliminary data.</text>
</comment>
<dbReference type="NCBIfam" id="NF040941">
    <property type="entry name" value="GGGWT_bact"/>
    <property type="match status" value="1"/>
</dbReference>
<sequence>MHCRSMKKSVSLEQIRDSYGKVFFMGLMLFGRQVLDIPSENMWSTNVSLCVFVLFATAVQLEAKPSDCEQREKNIALLDLAKDSITKAKDFYPACDKENVTSNSSECGPKEKSSAYLDIALNLISETRNNFSTICDEGEVVIEDRVKHLHLRPIDCAEVLENDNNSSSGVYTVWPRNRVIGGEPVDVYCDMETDGGGWTVIQRRGSYSQKVDFFRNWESYKNGFGNITEEFWIGNDVIFAMSNQGDYVLRFDLQSLEGEYRHAKYDSFYIDDEDSQYMLHLGQYNGTAGDGIGRSNGSLFSTMDKNSDERGGRCTEEKRGGWWYKDCGFSNPNGVNQPEAMDDKKSMNWYPWFKYEPLLKIEMKIRAF</sequence>
<feature type="domain" description="Fibrinogen C-terminal" evidence="2">
    <location>
        <begin position="147"/>
        <end position="368"/>
    </location>
</feature>
<reference evidence="3 4" key="1">
    <citation type="submission" date="2021-06" db="EMBL/GenBank/DDBJ databases">
        <title>Caerostris darwini draft genome.</title>
        <authorList>
            <person name="Kono N."/>
            <person name="Arakawa K."/>
        </authorList>
    </citation>
    <scope>NUCLEOTIDE SEQUENCE [LARGE SCALE GENOMIC DNA]</scope>
</reference>
<name>A0AAV4RES7_9ARAC</name>
<dbReference type="InterPro" id="IPR014716">
    <property type="entry name" value="Fibrinogen_a/b/g_C_1"/>
</dbReference>
<dbReference type="AlphaFoldDB" id="A0AAV4RES7"/>
<evidence type="ECO:0000259" key="2">
    <source>
        <dbReference type="PROSITE" id="PS51406"/>
    </source>
</evidence>
<organism evidence="3 4">
    <name type="scientific">Caerostris darwini</name>
    <dbReference type="NCBI Taxonomy" id="1538125"/>
    <lineage>
        <taxon>Eukaryota</taxon>
        <taxon>Metazoa</taxon>
        <taxon>Ecdysozoa</taxon>
        <taxon>Arthropoda</taxon>
        <taxon>Chelicerata</taxon>
        <taxon>Arachnida</taxon>
        <taxon>Araneae</taxon>
        <taxon>Araneomorphae</taxon>
        <taxon>Entelegynae</taxon>
        <taxon>Araneoidea</taxon>
        <taxon>Araneidae</taxon>
        <taxon>Caerostris</taxon>
    </lineage>
</organism>
<evidence type="ECO:0000313" key="4">
    <source>
        <dbReference type="Proteomes" id="UP001054837"/>
    </source>
</evidence>
<dbReference type="Pfam" id="PF00147">
    <property type="entry name" value="Fibrinogen_C"/>
    <property type="match status" value="1"/>
</dbReference>
<dbReference type="InterPro" id="IPR036056">
    <property type="entry name" value="Fibrinogen-like_C"/>
</dbReference>
<dbReference type="InterPro" id="IPR050373">
    <property type="entry name" value="Fibrinogen_C-term_domain"/>
</dbReference>
<dbReference type="Gene3D" id="3.90.215.10">
    <property type="entry name" value="Gamma Fibrinogen, chain A, domain 1"/>
    <property type="match status" value="1"/>
</dbReference>
<evidence type="ECO:0000256" key="1">
    <source>
        <dbReference type="ARBA" id="ARBA00023157"/>
    </source>
</evidence>